<evidence type="ECO:0000313" key="2">
    <source>
        <dbReference type="EMBL" id="TCU38892.1"/>
    </source>
</evidence>
<name>A0A4R3RXI1_9HYPH</name>
<dbReference type="AlphaFoldDB" id="A0A4R3RXI1"/>
<dbReference type="Proteomes" id="UP000295507">
    <property type="component" value="Unassembled WGS sequence"/>
</dbReference>
<gene>
    <name evidence="2" type="ORF">EV129_104502</name>
</gene>
<evidence type="ECO:0000313" key="3">
    <source>
        <dbReference type="Proteomes" id="UP000295507"/>
    </source>
</evidence>
<proteinExistence type="predicted"/>
<evidence type="ECO:0000259" key="1">
    <source>
        <dbReference type="Pfam" id="PF12973"/>
    </source>
</evidence>
<comment type="caution">
    <text evidence="2">The sequence shown here is derived from an EMBL/GenBank/DDBJ whole genome shotgun (WGS) entry which is preliminary data.</text>
</comment>
<sequence>MSTTSWKVLPMPETTRELLTSEGWKDLEFVRFRDGVSIHWIRPFQGDQPGVALLKYAAGASVPHHRHEGLETILVLDGVQSDETGDYGRGSYLVNAPDTEHSVWSETGCVVLIQWDRPVRILEEERV</sequence>
<dbReference type="InterPro" id="IPR014710">
    <property type="entry name" value="RmlC-like_jellyroll"/>
</dbReference>
<reference evidence="2 3" key="1">
    <citation type="submission" date="2019-03" db="EMBL/GenBank/DDBJ databases">
        <title>Genomic Encyclopedia of Type Strains, Phase IV (KMG-V): Genome sequencing to study the core and pangenomes of soil and plant-associated prokaryotes.</title>
        <authorList>
            <person name="Whitman W."/>
        </authorList>
    </citation>
    <scope>NUCLEOTIDE SEQUENCE [LARGE SCALE GENOMIC DNA]</scope>
    <source>
        <strain evidence="2 3">IE4868</strain>
    </source>
</reference>
<feature type="domain" description="ChrR-like cupin" evidence="1">
    <location>
        <begin position="25"/>
        <end position="113"/>
    </location>
</feature>
<dbReference type="Pfam" id="PF12973">
    <property type="entry name" value="Cupin_7"/>
    <property type="match status" value="1"/>
</dbReference>
<dbReference type="SUPFAM" id="SSF51182">
    <property type="entry name" value="RmlC-like cupins"/>
    <property type="match status" value="1"/>
</dbReference>
<dbReference type="InterPro" id="IPR011051">
    <property type="entry name" value="RmlC_Cupin_sf"/>
</dbReference>
<dbReference type="EMBL" id="SMBK01000004">
    <property type="protein sequence ID" value="TCU38892.1"/>
    <property type="molecule type" value="Genomic_DNA"/>
</dbReference>
<protein>
    <submittedName>
        <fullName evidence="2">ChrR-like anti-ECFsigma factor</fullName>
    </submittedName>
</protein>
<accession>A0A4R3RXI1</accession>
<dbReference type="InterPro" id="IPR025979">
    <property type="entry name" value="ChrR-like_cupin_dom"/>
</dbReference>
<organism evidence="2 3">
    <name type="scientific">Rhizobium azibense</name>
    <dbReference type="NCBI Taxonomy" id="1136135"/>
    <lineage>
        <taxon>Bacteria</taxon>
        <taxon>Pseudomonadati</taxon>
        <taxon>Pseudomonadota</taxon>
        <taxon>Alphaproteobacteria</taxon>
        <taxon>Hyphomicrobiales</taxon>
        <taxon>Rhizobiaceae</taxon>
        <taxon>Rhizobium/Agrobacterium group</taxon>
        <taxon>Rhizobium</taxon>
    </lineage>
</organism>
<dbReference type="Gene3D" id="2.60.120.10">
    <property type="entry name" value="Jelly Rolls"/>
    <property type="match status" value="1"/>
</dbReference>